<dbReference type="PANTHER" id="PTHR10622">
    <property type="entry name" value="HET DOMAIN-CONTAINING PROTEIN"/>
    <property type="match status" value="1"/>
</dbReference>
<protein>
    <submittedName>
        <fullName evidence="2">Putative HET domain-containing protein</fullName>
    </submittedName>
</protein>
<evidence type="ECO:0000313" key="3">
    <source>
        <dbReference type="Proteomes" id="UP000054516"/>
    </source>
</evidence>
<dbReference type="STRING" id="77044.A0A1W2TIV7"/>
<sequence length="559" mass="63526">MRLLNSTSLRIEEFTPSKAPTYAILSHTWGDSEASFNTWNSRLARLTKSRRPGFAKILSACRRARQDGLSYLWVDTVCIDKSSSAELSEAINSMFAWYENAKVCYVFLEDVRSDQPSQVDILDVFQRSRWFTRGWTLQELLAPDYILFFSRDWVELGTKRGLASAISLATGIDQLCLCKEKGLQEYSIAQRMSWAGLRSTTREEDVAYSLLGLFGINMPLLYGEGEKAFRRLQEEIIKVSDDHSIFAFDTLGSRDSLLADHPRHFLNFAHIQPRFEARLTPPFHFTNAGLSLSTPLIRTLSPFWVLAVLNCFEIDTNSGSRLLQICLPLLGRDNTYMRARDPISLVRRPLKDAKTEVQYELQSLTTSTASTYLVTYFTRVYPAFGAELDSAMKGFADNEVQKSAFMLTFPRGMANYRVVHAYPPEALHEDTSLFCPPVGTSGHPFSHGLLVFEEVLTDLSTSTTSSMTQTLGTGKRIGVYLAQTDDLEESNWMCRLIPNPDDDFYERSSELWPFEAVPDSWGHYDHVDHFIVSAHSQLAYHNRQRHVVLTEIAFDVQPI</sequence>
<dbReference type="PANTHER" id="PTHR10622:SF10">
    <property type="entry name" value="HET DOMAIN-CONTAINING PROTEIN"/>
    <property type="match status" value="1"/>
</dbReference>
<feature type="domain" description="Heterokaryon incompatibility" evidence="1">
    <location>
        <begin position="22"/>
        <end position="115"/>
    </location>
</feature>
<dbReference type="Proteomes" id="UP000054516">
    <property type="component" value="Unassembled WGS sequence"/>
</dbReference>
<proteinExistence type="predicted"/>
<evidence type="ECO:0000259" key="1">
    <source>
        <dbReference type="Pfam" id="PF06985"/>
    </source>
</evidence>
<dbReference type="InterPro" id="IPR010730">
    <property type="entry name" value="HET"/>
</dbReference>
<dbReference type="OrthoDB" id="674604at2759"/>
<reference evidence="2" key="1">
    <citation type="submission" date="2016-03" db="EMBL/GenBank/DDBJ databases">
        <title>Draft genome sequence of Rosellinia necatrix.</title>
        <authorList>
            <person name="Kanematsu S."/>
        </authorList>
    </citation>
    <scope>NUCLEOTIDE SEQUENCE [LARGE SCALE GENOMIC DNA]</scope>
    <source>
        <strain evidence="2">W97</strain>
    </source>
</reference>
<keyword evidence="3" id="KW-1185">Reference proteome</keyword>
<dbReference type="AlphaFoldDB" id="A0A1W2TIV7"/>
<name>A0A1W2TIV7_ROSNE</name>
<dbReference type="Pfam" id="PF06985">
    <property type="entry name" value="HET"/>
    <property type="match status" value="1"/>
</dbReference>
<gene>
    <name evidence="2" type="ORF">SAMD00023353_1501140</name>
</gene>
<evidence type="ECO:0000313" key="2">
    <source>
        <dbReference type="EMBL" id="GAP88121.1"/>
    </source>
</evidence>
<organism evidence="2">
    <name type="scientific">Rosellinia necatrix</name>
    <name type="common">White root-rot fungus</name>
    <dbReference type="NCBI Taxonomy" id="77044"/>
    <lineage>
        <taxon>Eukaryota</taxon>
        <taxon>Fungi</taxon>
        <taxon>Dikarya</taxon>
        <taxon>Ascomycota</taxon>
        <taxon>Pezizomycotina</taxon>
        <taxon>Sordariomycetes</taxon>
        <taxon>Xylariomycetidae</taxon>
        <taxon>Xylariales</taxon>
        <taxon>Xylariaceae</taxon>
        <taxon>Rosellinia</taxon>
    </lineage>
</organism>
<dbReference type="OMA" id="YSAYGRE"/>
<dbReference type="EMBL" id="DF977460">
    <property type="protein sequence ID" value="GAP88121.1"/>
    <property type="molecule type" value="Genomic_DNA"/>
</dbReference>
<accession>A0A1W2TIV7</accession>